<geneLocation type="plasmid" evidence="1">
    <name>pMEG01</name>
</geneLocation>
<sequence>MATVTDEIIDLHDRIMGKLFNAAQNKHQQQFQASSMAINAKARLCGRIGQVLVDAKQSGRDPFAAIEAVMSWDAFVDQSFLGRAIHIFDVICRATLVCKRGGHH</sequence>
<name>A0A1S1U3G6_9BURK</name>
<dbReference type="Proteomes" id="UP000179840">
    <property type="component" value="Unassembled WGS sequence"/>
</dbReference>
<reference evidence="1 2" key="1">
    <citation type="submission" date="2015-06" db="EMBL/GenBank/DDBJ databases">
        <title>Draft genome sequencing of a biphenyl-degrading bacterium, Janthinobacterium lividum MEG1.</title>
        <authorList>
            <person name="Shimodaira J."/>
            <person name="Hatta T."/>
        </authorList>
    </citation>
    <scope>NUCLEOTIDE SEQUENCE [LARGE SCALE GENOMIC DNA]</scope>
    <source>
        <strain evidence="1 2">MEG1</strain>
        <plasmid evidence="1">pMEG01</plasmid>
    </source>
</reference>
<comment type="caution">
    <text evidence="1">The sequence shown here is derived from an EMBL/GenBank/DDBJ whole genome shotgun (WGS) entry which is preliminary data.</text>
</comment>
<protein>
    <submittedName>
        <fullName evidence="1">Uncharacterized protein</fullName>
    </submittedName>
</protein>
<organism evidence="1 2">
    <name type="scientific">Janthinobacterium lividum</name>
    <dbReference type="NCBI Taxonomy" id="29581"/>
    <lineage>
        <taxon>Bacteria</taxon>
        <taxon>Pseudomonadati</taxon>
        <taxon>Pseudomonadota</taxon>
        <taxon>Betaproteobacteria</taxon>
        <taxon>Burkholderiales</taxon>
        <taxon>Oxalobacteraceae</taxon>
        <taxon>Janthinobacterium</taxon>
    </lineage>
</organism>
<keyword evidence="1" id="KW-0614">Plasmid</keyword>
<evidence type="ECO:0000313" key="1">
    <source>
        <dbReference type="EMBL" id="OHV93693.1"/>
    </source>
</evidence>
<proteinExistence type="predicted"/>
<dbReference type="EMBL" id="LFKP01000016">
    <property type="protein sequence ID" value="OHV93693.1"/>
    <property type="molecule type" value="Genomic_DNA"/>
</dbReference>
<evidence type="ECO:0000313" key="2">
    <source>
        <dbReference type="Proteomes" id="UP000179840"/>
    </source>
</evidence>
<gene>
    <name evidence="1" type="ORF">AKG95_28410</name>
</gene>
<accession>A0A1S1U3G6</accession>
<dbReference type="AlphaFoldDB" id="A0A1S1U3G6"/>